<feature type="non-terminal residue" evidence="1">
    <location>
        <position position="1"/>
    </location>
</feature>
<dbReference type="Proteomes" id="UP000789901">
    <property type="component" value="Unassembled WGS sequence"/>
</dbReference>
<reference evidence="1 2" key="1">
    <citation type="submission" date="2021-06" db="EMBL/GenBank/DDBJ databases">
        <authorList>
            <person name="Kallberg Y."/>
            <person name="Tangrot J."/>
            <person name="Rosling A."/>
        </authorList>
    </citation>
    <scope>NUCLEOTIDE SEQUENCE [LARGE SCALE GENOMIC DNA]</scope>
    <source>
        <strain evidence="1 2">120-4 pot B 10/14</strain>
    </source>
</reference>
<sequence>AYNKPTTSYNYYARLYTTPFILFRRPNVEIPSLQVFRCNKNYEQKKH</sequence>
<dbReference type="EMBL" id="CAJVQB010007242">
    <property type="protein sequence ID" value="CAG8699797.1"/>
    <property type="molecule type" value="Genomic_DNA"/>
</dbReference>
<protein>
    <submittedName>
        <fullName evidence="1">45045_t:CDS:1</fullName>
    </submittedName>
</protein>
<proteinExistence type="predicted"/>
<organism evidence="1 2">
    <name type="scientific">Gigaspora margarita</name>
    <dbReference type="NCBI Taxonomy" id="4874"/>
    <lineage>
        <taxon>Eukaryota</taxon>
        <taxon>Fungi</taxon>
        <taxon>Fungi incertae sedis</taxon>
        <taxon>Mucoromycota</taxon>
        <taxon>Glomeromycotina</taxon>
        <taxon>Glomeromycetes</taxon>
        <taxon>Diversisporales</taxon>
        <taxon>Gigasporaceae</taxon>
        <taxon>Gigaspora</taxon>
    </lineage>
</organism>
<evidence type="ECO:0000313" key="1">
    <source>
        <dbReference type="EMBL" id="CAG8699797.1"/>
    </source>
</evidence>
<accession>A0ABN7V0F4</accession>
<comment type="caution">
    <text evidence="1">The sequence shown here is derived from an EMBL/GenBank/DDBJ whole genome shotgun (WGS) entry which is preliminary data.</text>
</comment>
<gene>
    <name evidence="1" type="ORF">GMARGA_LOCUS12050</name>
</gene>
<evidence type="ECO:0000313" key="2">
    <source>
        <dbReference type="Proteomes" id="UP000789901"/>
    </source>
</evidence>
<name>A0ABN7V0F4_GIGMA</name>
<keyword evidence="2" id="KW-1185">Reference proteome</keyword>